<organism evidence="8 9">
    <name type="scientific">Sphingobium yanoikuyae</name>
    <name type="common">Sphingomonas yanoikuyae</name>
    <dbReference type="NCBI Taxonomy" id="13690"/>
    <lineage>
        <taxon>Bacteria</taxon>
        <taxon>Pseudomonadati</taxon>
        <taxon>Pseudomonadota</taxon>
        <taxon>Alphaproteobacteria</taxon>
        <taxon>Sphingomonadales</taxon>
        <taxon>Sphingomonadaceae</taxon>
        <taxon>Sphingobium</taxon>
    </lineage>
</organism>
<dbReference type="InterPro" id="IPR008816">
    <property type="entry name" value="Gly_zipper_2TM_dom"/>
</dbReference>
<dbReference type="GO" id="GO:0009279">
    <property type="term" value="C:cell outer membrane"/>
    <property type="evidence" value="ECO:0007669"/>
    <property type="project" value="UniProtKB-SubCell"/>
</dbReference>
<sequence length="178" mass="18527">MFRRKEKGMRKFAMVLALAVIAAPIAATAQPPGHGQNKPSHNNGNGPGNRPPGHNSGPGPGASHGKPSHNNGRPPAPGRPSHSASHGGKYYPDQHYRPGSSRDRYRIDRNTRVYRGGNGRYYCRRNDGSTGLIVGAAVGGLLGNALGDGDSGVLSTILGAGVGGALGREIDRGNVYCE</sequence>
<evidence type="ECO:0000313" key="8">
    <source>
        <dbReference type="EMBL" id="QJR02448.1"/>
    </source>
</evidence>
<evidence type="ECO:0000259" key="7">
    <source>
        <dbReference type="Pfam" id="PF05433"/>
    </source>
</evidence>
<reference evidence="8 9" key="1">
    <citation type="submission" date="2020-04" db="EMBL/GenBank/DDBJ databases">
        <title>The Whole Genome Analysis of High salt-tolerant Sphingobium yanoikuyae YC-XJ2 with Aryl organophosphorus flame retardants (aryl-OPFRs)-degrading capacity and characteristics of Related phosphotriesterase.</title>
        <authorList>
            <person name="Li X."/>
        </authorList>
    </citation>
    <scope>NUCLEOTIDE SEQUENCE [LARGE SCALE GENOMIC DNA]</scope>
    <source>
        <strain evidence="8 9">YC-XJ2</strain>
    </source>
</reference>
<name>A0A6M4G5E5_SPHYA</name>
<feature type="region of interest" description="Disordered" evidence="5">
    <location>
        <begin position="29"/>
        <end position="106"/>
    </location>
</feature>
<evidence type="ECO:0000256" key="5">
    <source>
        <dbReference type="SAM" id="MobiDB-lite"/>
    </source>
</evidence>
<feature type="domain" description="Glycine zipper 2TM" evidence="7">
    <location>
        <begin position="131"/>
        <end position="170"/>
    </location>
</feature>
<evidence type="ECO:0000256" key="4">
    <source>
        <dbReference type="ARBA" id="ARBA00023288"/>
    </source>
</evidence>
<evidence type="ECO:0000256" key="3">
    <source>
        <dbReference type="ARBA" id="ARBA00015281"/>
    </source>
</evidence>
<dbReference type="Pfam" id="PF05433">
    <property type="entry name" value="Rick_17kDa_Anti"/>
    <property type="match status" value="1"/>
</dbReference>
<evidence type="ECO:0000256" key="2">
    <source>
        <dbReference type="ARBA" id="ARBA00008681"/>
    </source>
</evidence>
<feature type="signal peptide" evidence="6">
    <location>
        <begin position="1"/>
        <end position="29"/>
    </location>
</feature>
<gene>
    <name evidence="8" type="ORF">HH800_09810</name>
</gene>
<dbReference type="Proteomes" id="UP000502611">
    <property type="component" value="Chromosome"/>
</dbReference>
<keyword evidence="4" id="KW-0449">Lipoprotein</keyword>
<accession>A0A6M4G5E5</accession>
<feature type="chain" id="PRO_5027060883" description="17 kDa surface antigen" evidence="6">
    <location>
        <begin position="30"/>
        <end position="178"/>
    </location>
</feature>
<dbReference type="AlphaFoldDB" id="A0A6M4G5E5"/>
<dbReference type="EMBL" id="CP053021">
    <property type="protein sequence ID" value="QJR02448.1"/>
    <property type="molecule type" value="Genomic_DNA"/>
</dbReference>
<comment type="similarity">
    <text evidence="2">Belongs to the rickettsiale 17 kDa surface antigen family.</text>
</comment>
<evidence type="ECO:0000256" key="1">
    <source>
        <dbReference type="ARBA" id="ARBA00004459"/>
    </source>
</evidence>
<protein>
    <recommendedName>
        <fullName evidence="3">17 kDa surface antigen</fullName>
    </recommendedName>
</protein>
<evidence type="ECO:0000256" key="6">
    <source>
        <dbReference type="SAM" id="SignalP"/>
    </source>
</evidence>
<feature type="compositionally biased region" description="Basic and acidic residues" evidence="5">
    <location>
        <begin position="92"/>
        <end position="106"/>
    </location>
</feature>
<comment type="subcellular location">
    <subcellularLocation>
        <location evidence="1">Cell outer membrane</location>
        <topology evidence="1">Lipid-anchor</topology>
    </subcellularLocation>
</comment>
<keyword evidence="6" id="KW-0732">Signal</keyword>
<proteinExistence type="inferred from homology"/>
<evidence type="ECO:0000313" key="9">
    <source>
        <dbReference type="Proteomes" id="UP000502611"/>
    </source>
</evidence>